<proteinExistence type="predicted"/>
<dbReference type="InterPro" id="IPR050275">
    <property type="entry name" value="PGM_Phosphatase"/>
</dbReference>
<sequence length="197" mass="22539">MKLLIIRHGESQADLLGVHEGRTDFELTEAGQQQAILLSEWINNHYNLDKIYSSSLKRAVQTALLLGNKQQIEIVYEDDLMEWNNGLIAGMTREAAANQYPKIDGLAPHEAAYEQESVLDFRFRAERILSKIVSENTDEATIAIVSHGGMINQLYQAFLKLPYDTDVIIHSGDTSIHEWFIEDNYRHILFSNRLDHL</sequence>
<dbReference type="CDD" id="cd07067">
    <property type="entry name" value="HP_PGM_like"/>
    <property type="match status" value="1"/>
</dbReference>
<name>A0ABS1H2Z6_9BACL</name>
<evidence type="ECO:0000313" key="1">
    <source>
        <dbReference type="EMBL" id="MBK3493766.1"/>
    </source>
</evidence>
<dbReference type="EMBL" id="JAEOAH010000003">
    <property type="protein sequence ID" value="MBK3493766.1"/>
    <property type="molecule type" value="Genomic_DNA"/>
</dbReference>
<gene>
    <name evidence="1" type="ORF">JFL43_02600</name>
</gene>
<dbReference type="SUPFAM" id="SSF53254">
    <property type="entry name" value="Phosphoglycerate mutase-like"/>
    <property type="match status" value="1"/>
</dbReference>
<keyword evidence="2" id="KW-1185">Reference proteome</keyword>
<comment type="caution">
    <text evidence="1">The sequence shown here is derived from an EMBL/GenBank/DDBJ whole genome shotgun (WGS) entry which is preliminary data.</text>
</comment>
<reference evidence="1 2" key="1">
    <citation type="submission" date="2020-12" db="EMBL/GenBank/DDBJ databases">
        <title>YIM B01967 draft genome.</title>
        <authorList>
            <person name="Yan X."/>
        </authorList>
    </citation>
    <scope>NUCLEOTIDE SEQUENCE [LARGE SCALE GENOMIC DNA]</scope>
    <source>
        <strain evidence="1 2">YIM B01967</strain>
    </source>
</reference>
<dbReference type="Gene3D" id="3.40.50.1240">
    <property type="entry name" value="Phosphoglycerate mutase-like"/>
    <property type="match status" value="1"/>
</dbReference>
<dbReference type="InterPro" id="IPR029033">
    <property type="entry name" value="His_PPase_superfam"/>
</dbReference>
<dbReference type="Pfam" id="PF00300">
    <property type="entry name" value="His_Phos_1"/>
    <property type="match status" value="1"/>
</dbReference>
<dbReference type="InterPro" id="IPR013078">
    <property type="entry name" value="His_Pase_superF_clade-1"/>
</dbReference>
<evidence type="ECO:0000313" key="2">
    <source>
        <dbReference type="Proteomes" id="UP000618943"/>
    </source>
</evidence>
<dbReference type="PANTHER" id="PTHR48100">
    <property type="entry name" value="BROAD-SPECIFICITY PHOSPHATASE YOR283W-RELATED"/>
    <property type="match status" value="1"/>
</dbReference>
<protein>
    <submittedName>
        <fullName evidence="1">Histidine phosphatase family protein</fullName>
    </submittedName>
</protein>
<accession>A0ABS1H2Z6</accession>
<organism evidence="1 2">
    <name type="scientific">Viridibacillus soli</name>
    <dbReference type="NCBI Taxonomy" id="2798301"/>
    <lineage>
        <taxon>Bacteria</taxon>
        <taxon>Bacillati</taxon>
        <taxon>Bacillota</taxon>
        <taxon>Bacilli</taxon>
        <taxon>Bacillales</taxon>
        <taxon>Caryophanaceae</taxon>
        <taxon>Viridibacillus</taxon>
    </lineage>
</organism>
<dbReference type="PANTHER" id="PTHR48100:SF59">
    <property type="entry name" value="ADENOSYLCOBALAMIN_ALPHA-RIBAZOLE PHOSPHATASE"/>
    <property type="match status" value="1"/>
</dbReference>
<dbReference type="RefSeq" id="WP_200747800.1">
    <property type="nucleotide sequence ID" value="NZ_JAEOAH010000003.1"/>
</dbReference>
<dbReference type="Proteomes" id="UP000618943">
    <property type="component" value="Unassembled WGS sequence"/>
</dbReference>
<dbReference type="SMART" id="SM00855">
    <property type="entry name" value="PGAM"/>
    <property type="match status" value="1"/>
</dbReference>